<dbReference type="Gene3D" id="1.10.630.10">
    <property type="entry name" value="Cytochrome P450"/>
    <property type="match status" value="1"/>
</dbReference>
<organism evidence="8 9">
    <name type="scientific">Paralvinella palmiformis</name>
    <dbReference type="NCBI Taxonomy" id="53620"/>
    <lineage>
        <taxon>Eukaryota</taxon>
        <taxon>Metazoa</taxon>
        <taxon>Spiralia</taxon>
        <taxon>Lophotrochozoa</taxon>
        <taxon>Annelida</taxon>
        <taxon>Polychaeta</taxon>
        <taxon>Sedentaria</taxon>
        <taxon>Canalipalpata</taxon>
        <taxon>Terebellida</taxon>
        <taxon>Terebelliformia</taxon>
        <taxon>Alvinellidae</taxon>
        <taxon>Paralvinella</taxon>
    </lineage>
</organism>
<reference evidence="8" key="1">
    <citation type="journal article" date="2023" name="Mol. Biol. Evol.">
        <title>Third-Generation Sequencing Reveals the Adaptive Role of the Epigenome in Three Deep-Sea Polychaetes.</title>
        <authorList>
            <person name="Perez M."/>
            <person name="Aroh O."/>
            <person name="Sun Y."/>
            <person name="Lan Y."/>
            <person name="Juniper S.K."/>
            <person name="Young C.R."/>
            <person name="Angers B."/>
            <person name="Qian P.Y."/>
        </authorList>
    </citation>
    <scope>NUCLEOTIDE SEQUENCE</scope>
    <source>
        <strain evidence="8">P08H-3</strain>
    </source>
</reference>
<dbReference type="GO" id="GO:0004508">
    <property type="term" value="F:steroid 17-alpha-monooxygenase activity"/>
    <property type="evidence" value="ECO:0007669"/>
    <property type="project" value="TreeGrafter"/>
</dbReference>
<keyword evidence="7" id="KW-0812">Transmembrane</keyword>
<evidence type="ECO:0000256" key="5">
    <source>
        <dbReference type="ARBA" id="ARBA00023004"/>
    </source>
</evidence>
<dbReference type="Pfam" id="PF00067">
    <property type="entry name" value="p450"/>
    <property type="match status" value="1"/>
</dbReference>
<dbReference type="AlphaFoldDB" id="A0AAD9JP60"/>
<keyword evidence="7" id="KW-1133">Transmembrane helix</keyword>
<dbReference type="InterPro" id="IPR036396">
    <property type="entry name" value="Cyt_P450_sf"/>
</dbReference>
<evidence type="ECO:0000256" key="2">
    <source>
        <dbReference type="ARBA" id="ARBA00022617"/>
    </source>
</evidence>
<dbReference type="InterPro" id="IPR001128">
    <property type="entry name" value="Cyt_P450"/>
</dbReference>
<keyword evidence="9" id="KW-1185">Reference proteome</keyword>
<comment type="similarity">
    <text evidence="1">Belongs to the cytochrome P450 family.</text>
</comment>
<dbReference type="GO" id="GO:0042448">
    <property type="term" value="P:progesterone metabolic process"/>
    <property type="evidence" value="ECO:0007669"/>
    <property type="project" value="TreeGrafter"/>
</dbReference>
<dbReference type="Proteomes" id="UP001208570">
    <property type="component" value="Unassembled WGS sequence"/>
</dbReference>
<evidence type="ECO:0000256" key="7">
    <source>
        <dbReference type="SAM" id="Phobius"/>
    </source>
</evidence>
<dbReference type="SUPFAM" id="SSF48264">
    <property type="entry name" value="Cytochrome P450"/>
    <property type="match status" value="1"/>
</dbReference>
<protein>
    <submittedName>
        <fullName evidence="8">Uncharacterized protein</fullName>
    </submittedName>
</protein>
<dbReference type="GO" id="GO:0020037">
    <property type="term" value="F:heme binding"/>
    <property type="evidence" value="ECO:0007669"/>
    <property type="project" value="InterPro"/>
</dbReference>
<feature type="transmembrane region" description="Helical" evidence="7">
    <location>
        <begin position="6"/>
        <end position="24"/>
    </location>
</feature>
<gene>
    <name evidence="8" type="ORF">LSH36_208g04094</name>
</gene>
<keyword evidence="4" id="KW-0560">Oxidoreductase</keyword>
<comment type="caution">
    <text evidence="8">The sequence shown here is derived from an EMBL/GenBank/DDBJ whole genome shotgun (WGS) entry which is preliminary data.</text>
</comment>
<proteinExistence type="inferred from homology"/>
<keyword evidence="5" id="KW-0408">Iron</keyword>
<evidence type="ECO:0000256" key="1">
    <source>
        <dbReference type="ARBA" id="ARBA00010617"/>
    </source>
</evidence>
<dbReference type="PANTHER" id="PTHR24289">
    <property type="entry name" value="STEROID 17-ALPHA-HYDROXYLASE/17,20 LYASE"/>
    <property type="match status" value="1"/>
</dbReference>
<dbReference type="EMBL" id="JAODUP010000208">
    <property type="protein sequence ID" value="KAK2156659.1"/>
    <property type="molecule type" value="Genomic_DNA"/>
</dbReference>
<accession>A0AAD9JP60</accession>
<dbReference type="GO" id="GO:0042446">
    <property type="term" value="P:hormone biosynthetic process"/>
    <property type="evidence" value="ECO:0007669"/>
    <property type="project" value="TreeGrafter"/>
</dbReference>
<evidence type="ECO:0000256" key="6">
    <source>
        <dbReference type="ARBA" id="ARBA00023033"/>
    </source>
</evidence>
<dbReference type="PRINTS" id="PR00463">
    <property type="entry name" value="EP450I"/>
</dbReference>
<keyword evidence="2" id="KW-0349">Heme</keyword>
<sequence length="114" mass="13119">MWDILFDQMWLMGTIFFILAYNYITKESWKKLPPGPPALPLVGSLPFLGSDVREPLRKMARKYGDVFTVYLGPQRVVVLNEYDATYDAFVKHAHTFSGRPKNYIFDCLSDGYGT</sequence>
<dbReference type="GO" id="GO:0005506">
    <property type="term" value="F:iron ion binding"/>
    <property type="evidence" value="ECO:0007669"/>
    <property type="project" value="InterPro"/>
</dbReference>
<dbReference type="PANTHER" id="PTHR24289:SF1">
    <property type="entry name" value="STEROID 17-ALPHA-HYDROXYLASE_17,20 LYASE"/>
    <property type="match status" value="1"/>
</dbReference>
<dbReference type="InterPro" id="IPR002401">
    <property type="entry name" value="Cyt_P450_E_grp-I"/>
</dbReference>
<evidence type="ECO:0000256" key="3">
    <source>
        <dbReference type="ARBA" id="ARBA00022723"/>
    </source>
</evidence>
<keyword evidence="7" id="KW-0472">Membrane</keyword>
<name>A0AAD9JP60_9ANNE</name>
<evidence type="ECO:0000313" key="8">
    <source>
        <dbReference type="EMBL" id="KAK2156659.1"/>
    </source>
</evidence>
<keyword evidence="3" id="KW-0479">Metal-binding</keyword>
<keyword evidence="6" id="KW-0503">Monooxygenase</keyword>
<evidence type="ECO:0000256" key="4">
    <source>
        <dbReference type="ARBA" id="ARBA00023002"/>
    </source>
</evidence>
<evidence type="ECO:0000313" key="9">
    <source>
        <dbReference type="Proteomes" id="UP001208570"/>
    </source>
</evidence>